<sequence>MFRGNKPVLILPGILMVVMILGGYHFLQQEEMITNEQLPEVMEMEVDKTPTDDGVRVEANWDWTTMPEEGMYGEDYIGITVTDPATGKPRYDLSFAEGLLELRYGDQVIEEAEGVAVDNGIIFAFPNKVEENMSYGNLGSVSVEVLGAGIEPEHIELHFLHTWVEHSPLVKEDAAFTKPVFDGAANVPYWVTSY</sequence>
<keyword evidence="1" id="KW-0812">Transmembrane</keyword>
<dbReference type="Proteomes" id="UP001139179">
    <property type="component" value="Unassembled WGS sequence"/>
</dbReference>
<dbReference type="AlphaFoldDB" id="A0A9X2INU4"/>
<reference evidence="2" key="1">
    <citation type="submission" date="2022-05" db="EMBL/GenBank/DDBJ databases">
        <title>Comparative Genomics of Spacecraft Associated Microbes.</title>
        <authorList>
            <person name="Tran M.T."/>
            <person name="Wright A."/>
            <person name="Seuylemezian A."/>
            <person name="Eisen J."/>
            <person name="Coil D."/>
        </authorList>
    </citation>
    <scope>NUCLEOTIDE SEQUENCE</scope>
    <source>
        <strain evidence="2">214.1.1</strain>
    </source>
</reference>
<name>A0A9X2INU4_9BACI</name>
<feature type="transmembrane region" description="Helical" evidence="1">
    <location>
        <begin position="7"/>
        <end position="27"/>
    </location>
</feature>
<evidence type="ECO:0000313" key="3">
    <source>
        <dbReference type="Proteomes" id="UP001139179"/>
    </source>
</evidence>
<protein>
    <submittedName>
        <fullName evidence="2">Uncharacterized protein</fullName>
    </submittedName>
</protein>
<keyword evidence="3" id="KW-1185">Reference proteome</keyword>
<dbReference type="EMBL" id="JAMBOL010000001">
    <property type="protein sequence ID" value="MCM3712913.1"/>
    <property type="molecule type" value="Genomic_DNA"/>
</dbReference>
<comment type="caution">
    <text evidence="2">The sequence shown here is derived from an EMBL/GenBank/DDBJ whole genome shotgun (WGS) entry which is preliminary data.</text>
</comment>
<dbReference type="RefSeq" id="WP_251221756.1">
    <property type="nucleotide sequence ID" value="NZ_JAMBOL010000001.1"/>
</dbReference>
<keyword evidence="1" id="KW-0472">Membrane</keyword>
<evidence type="ECO:0000256" key="1">
    <source>
        <dbReference type="SAM" id="Phobius"/>
    </source>
</evidence>
<organism evidence="2 3">
    <name type="scientific">Halalkalibacter oceani</name>
    <dbReference type="NCBI Taxonomy" id="1653776"/>
    <lineage>
        <taxon>Bacteria</taxon>
        <taxon>Bacillati</taxon>
        <taxon>Bacillota</taxon>
        <taxon>Bacilli</taxon>
        <taxon>Bacillales</taxon>
        <taxon>Bacillaceae</taxon>
        <taxon>Halalkalibacter</taxon>
    </lineage>
</organism>
<evidence type="ECO:0000313" key="2">
    <source>
        <dbReference type="EMBL" id="MCM3712913.1"/>
    </source>
</evidence>
<accession>A0A9X2INU4</accession>
<keyword evidence="1" id="KW-1133">Transmembrane helix</keyword>
<gene>
    <name evidence="2" type="ORF">M3202_02380</name>
</gene>
<proteinExistence type="predicted"/>